<evidence type="ECO:0000313" key="2">
    <source>
        <dbReference type="EMBL" id="EEF62893.1"/>
    </source>
</evidence>
<dbReference type="Proteomes" id="UP000003688">
    <property type="component" value="Unassembled WGS sequence"/>
</dbReference>
<dbReference type="SUPFAM" id="SSF55729">
    <property type="entry name" value="Acyl-CoA N-acyltransferases (Nat)"/>
    <property type="match status" value="1"/>
</dbReference>
<dbReference type="CDD" id="cd04301">
    <property type="entry name" value="NAT_SF"/>
    <property type="match status" value="1"/>
</dbReference>
<dbReference type="EMBL" id="ABOX02000003">
    <property type="protein sequence ID" value="EEF62893.1"/>
    <property type="molecule type" value="Genomic_DNA"/>
</dbReference>
<comment type="caution">
    <text evidence="2">The sequence shown here is derived from an EMBL/GenBank/DDBJ whole genome shotgun (WGS) entry which is preliminary data.</text>
</comment>
<gene>
    <name evidence="2" type="ORF">Cflav_PD5528</name>
</gene>
<accession>B9XBK8</accession>
<sequence>MTDISLRREVPEDEAFLFKLYCSTRAEEIAAWGWPPVQQNAFLKMQFNGQRHSYRSQFPEAEHHVILLQTDPIGRLLVSKNHVEFTLVDIALLPEQRNRGIGSALLRNLLAEATSSNRKVRLHVLKSNPAQNLYSRLGFSRVSEDGLYSQMEWIPEVSPAPLTQ</sequence>
<dbReference type="AlphaFoldDB" id="B9XBK8"/>
<name>B9XBK8_PEDPL</name>
<evidence type="ECO:0000313" key="3">
    <source>
        <dbReference type="Proteomes" id="UP000003688"/>
    </source>
</evidence>
<reference evidence="2 3" key="1">
    <citation type="journal article" date="2011" name="J. Bacteriol.">
        <title>Genome sequence of 'Pedosphaera parvula' Ellin514, an aerobic Verrucomicrobial isolate from pasture soil.</title>
        <authorList>
            <person name="Kant R."/>
            <person name="van Passel M.W."/>
            <person name="Sangwan P."/>
            <person name="Palva A."/>
            <person name="Lucas S."/>
            <person name="Copeland A."/>
            <person name="Lapidus A."/>
            <person name="Glavina Del Rio T."/>
            <person name="Dalin E."/>
            <person name="Tice H."/>
            <person name="Bruce D."/>
            <person name="Goodwin L."/>
            <person name="Pitluck S."/>
            <person name="Chertkov O."/>
            <person name="Larimer F.W."/>
            <person name="Land M.L."/>
            <person name="Hauser L."/>
            <person name="Brettin T.S."/>
            <person name="Detter J.C."/>
            <person name="Han S."/>
            <person name="de Vos W.M."/>
            <person name="Janssen P.H."/>
            <person name="Smidt H."/>
        </authorList>
    </citation>
    <scope>NUCLEOTIDE SEQUENCE [LARGE SCALE GENOMIC DNA]</scope>
    <source>
        <strain evidence="2 3">Ellin514</strain>
    </source>
</reference>
<dbReference type="InterPro" id="IPR050276">
    <property type="entry name" value="MshD_Acetyltransferase"/>
</dbReference>
<dbReference type="PANTHER" id="PTHR43617:SF35">
    <property type="entry name" value="[RIBOSOMAL PROTEIN BS18]-ALANINE N-ACETYLTRANSFERASE"/>
    <property type="match status" value="1"/>
</dbReference>
<evidence type="ECO:0000259" key="1">
    <source>
        <dbReference type="PROSITE" id="PS51186"/>
    </source>
</evidence>
<keyword evidence="3" id="KW-1185">Reference proteome</keyword>
<dbReference type="InterPro" id="IPR000182">
    <property type="entry name" value="GNAT_dom"/>
</dbReference>
<dbReference type="PROSITE" id="PS51186">
    <property type="entry name" value="GNAT"/>
    <property type="match status" value="1"/>
</dbReference>
<feature type="domain" description="N-acetyltransferase" evidence="1">
    <location>
        <begin position="4"/>
        <end position="161"/>
    </location>
</feature>
<proteinExistence type="predicted"/>
<keyword evidence="2" id="KW-0808">Transferase</keyword>
<dbReference type="RefSeq" id="WP_007413206.1">
    <property type="nucleotide sequence ID" value="NZ_ABOX02000003.1"/>
</dbReference>
<dbReference type="OrthoDB" id="794462at2"/>
<protein>
    <submittedName>
        <fullName evidence="2">GCN5-related N-acetyltransferase</fullName>
    </submittedName>
</protein>
<dbReference type="PANTHER" id="PTHR43617">
    <property type="entry name" value="L-AMINO ACID N-ACETYLTRANSFERASE"/>
    <property type="match status" value="1"/>
</dbReference>
<dbReference type="STRING" id="320771.Cflav_PD5528"/>
<dbReference type="GO" id="GO:0008999">
    <property type="term" value="F:protein-N-terminal-alanine acetyltransferase activity"/>
    <property type="evidence" value="ECO:0007669"/>
    <property type="project" value="TreeGrafter"/>
</dbReference>
<organism evidence="2 3">
    <name type="scientific">Pedosphaera parvula (strain Ellin514)</name>
    <dbReference type="NCBI Taxonomy" id="320771"/>
    <lineage>
        <taxon>Bacteria</taxon>
        <taxon>Pseudomonadati</taxon>
        <taxon>Verrucomicrobiota</taxon>
        <taxon>Pedosphaerae</taxon>
        <taxon>Pedosphaerales</taxon>
        <taxon>Pedosphaeraceae</taxon>
        <taxon>Pedosphaera</taxon>
    </lineage>
</organism>
<dbReference type="Pfam" id="PF00583">
    <property type="entry name" value="Acetyltransf_1"/>
    <property type="match status" value="1"/>
</dbReference>
<dbReference type="Gene3D" id="3.40.630.30">
    <property type="match status" value="1"/>
</dbReference>
<dbReference type="InterPro" id="IPR016181">
    <property type="entry name" value="Acyl_CoA_acyltransferase"/>
</dbReference>